<accession>A0AAV6ULY5</accession>
<comment type="caution">
    <text evidence="1">The sequence shown here is derived from an EMBL/GenBank/DDBJ whole genome shotgun (WGS) entry which is preliminary data.</text>
</comment>
<dbReference type="AlphaFoldDB" id="A0AAV6ULY5"/>
<dbReference type="Proteomes" id="UP000827092">
    <property type="component" value="Unassembled WGS sequence"/>
</dbReference>
<protein>
    <recommendedName>
        <fullName evidence="3">Retrotransposon Copia-like N-terminal domain-containing protein</fullName>
    </recommendedName>
</protein>
<evidence type="ECO:0000313" key="1">
    <source>
        <dbReference type="EMBL" id="KAG8185422.1"/>
    </source>
</evidence>
<sequence>MESSSNYSFLKLNGANFRDWKQDVKMVLMDKGLSGFIDGTETLAADATEKEKLQFSSKALATVFLSQEDNQKDLIGEADDPSEAWKLLEDISKPKSRARIAALRN</sequence>
<reference evidence="1 2" key="1">
    <citation type="journal article" date="2022" name="Nat. Ecol. Evol.">
        <title>A masculinizing supergene underlies an exaggerated male reproductive morph in a spider.</title>
        <authorList>
            <person name="Hendrickx F."/>
            <person name="De Corte Z."/>
            <person name="Sonet G."/>
            <person name="Van Belleghem S.M."/>
            <person name="Kostlbacher S."/>
            <person name="Vangestel C."/>
        </authorList>
    </citation>
    <scope>NUCLEOTIDE SEQUENCE [LARGE SCALE GENOMIC DNA]</scope>
    <source>
        <strain evidence="1">W744_W776</strain>
    </source>
</reference>
<evidence type="ECO:0008006" key="3">
    <source>
        <dbReference type="Google" id="ProtNLM"/>
    </source>
</evidence>
<organism evidence="1 2">
    <name type="scientific">Oedothorax gibbosus</name>
    <dbReference type="NCBI Taxonomy" id="931172"/>
    <lineage>
        <taxon>Eukaryota</taxon>
        <taxon>Metazoa</taxon>
        <taxon>Ecdysozoa</taxon>
        <taxon>Arthropoda</taxon>
        <taxon>Chelicerata</taxon>
        <taxon>Arachnida</taxon>
        <taxon>Araneae</taxon>
        <taxon>Araneomorphae</taxon>
        <taxon>Entelegynae</taxon>
        <taxon>Araneoidea</taxon>
        <taxon>Linyphiidae</taxon>
        <taxon>Erigoninae</taxon>
        <taxon>Oedothorax</taxon>
    </lineage>
</organism>
<keyword evidence="2" id="KW-1185">Reference proteome</keyword>
<dbReference type="EMBL" id="JAFNEN010000336">
    <property type="protein sequence ID" value="KAG8185422.1"/>
    <property type="molecule type" value="Genomic_DNA"/>
</dbReference>
<gene>
    <name evidence="1" type="ORF">JTE90_018641</name>
</gene>
<evidence type="ECO:0000313" key="2">
    <source>
        <dbReference type="Proteomes" id="UP000827092"/>
    </source>
</evidence>
<proteinExistence type="predicted"/>
<name>A0AAV6ULY5_9ARAC</name>